<dbReference type="NCBIfam" id="TIGR00237">
    <property type="entry name" value="xseA"/>
    <property type="match status" value="1"/>
</dbReference>
<dbReference type="InterPro" id="IPR025824">
    <property type="entry name" value="OB-fold_nuc-bd_dom"/>
</dbReference>
<sequence length="399" mass="44674">MREGSSIGLLELQEEIGGALERALQRSYWIRAEISEIKHQSTGHCYLELVEKRPGEEGISARAQAIIWSSTYRILRPYFSTTTGEELTRGMMILIKAQVQYTPLYGLSLIISDIDPSYTVGEQELKRQKTIQRLRDEGMFDMNSTLELADLPGRIAVVSSEGAAGYRDFIKHLHNNDYGFKFTAELFSSSMQGVAASAEIIAALERVALRADEFDLVVIVRGGGSVQDLSCFDDYELAANIAQFPLPVITGIGHDHDVHVADMVAFAGLKTPTAVADFIIDIFASEEQRLSYLIQRLNLAVRGRNAEETALIDKIEAKIISKARERITAEYHKVELFIQRINSGNPLLLLERGYAIPAFNNRRINSVKGLKEDDSIRIILADGIVESKIVKIYKYEEEK</sequence>
<protein>
    <submittedName>
        <fullName evidence="7">Exodeoxyribonuclease 7 large subunit</fullName>
        <ecNumber evidence="7">3.1.11.6</ecNumber>
    </submittedName>
</protein>
<evidence type="ECO:0000256" key="1">
    <source>
        <dbReference type="ARBA" id="ARBA00022490"/>
    </source>
</evidence>
<dbReference type="PANTHER" id="PTHR30008">
    <property type="entry name" value="EXODEOXYRIBONUCLEASE 7 LARGE SUBUNIT"/>
    <property type="match status" value="1"/>
</dbReference>
<dbReference type="GO" id="GO:0006308">
    <property type="term" value="P:DNA catabolic process"/>
    <property type="evidence" value="ECO:0007669"/>
    <property type="project" value="InterPro"/>
</dbReference>
<dbReference type="InterPro" id="IPR020579">
    <property type="entry name" value="Exonuc_VII_lsu_C"/>
</dbReference>
<dbReference type="Pfam" id="PF13742">
    <property type="entry name" value="tRNA_anti_2"/>
    <property type="match status" value="1"/>
</dbReference>
<dbReference type="EMBL" id="VSSQ01000066">
    <property type="protein sequence ID" value="MPL72522.1"/>
    <property type="molecule type" value="Genomic_DNA"/>
</dbReference>
<dbReference type="Pfam" id="PF02601">
    <property type="entry name" value="Exonuc_VII_L"/>
    <property type="match status" value="1"/>
</dbReference>
<evidence type="ECO:0000259" key="6">
    <source>
        <dbReference type="Pfam" id="PF13742"/>
    </source>
</evidence>
<dbReference type="GO" id="GO:0009318">
    <property type="term" value="C:exodeoxyribonuclease VII complex"/>
    <property type="evidence" value="ECO:0007669"/>
    <property type="project" value="InterPro"/>
</dbReference>
<reference evidence="7" key="1">
    <citation type="submission" date="2019-08" db="EMBL/GenBank/DDBJ databases">
        <authorList>
            <person name="Kucharzyk K."/>
            <person name="Murdoch R.W."/>
            <person name="Higgins S."/>
            <person name="Loffler F."/>
        </authorList>
    </citation>
    <scope>NUCLEOTIDE SEQUENCE</scope>
</reference>
<keyword evidence="2" id="KW-0540">Nuclease</keyword>
<evidence type="ECO:0000256" key="3">
    <source>
        <dbReference type="ARBA" id="ARBA00022801"/>
    </source>
</evidence>
<dbReference type="PANTHER" id="PTHR30008:SF0">
    <property type="entry name" value="EXODEOXYRIBONUCLEASE 7 LARGE SUBUNIT"/>
    <property type="match status" value="1"/>
</dbReference>
<evidence type="ECO:0000313" key="7">
    <source>
        <dbReference type="EMBL" id="MPL72522.1"/>
    </source>
</evidence>
<feature type="domain" description="OB-fold nucleic acid binding" evidence="6">
    <location>
        <begin position="11"/>
        <end position="115"/>
    </location>
</feature>
<keyword evidence="3 7" id="KW-0378">Hydrolase</keyword>
<name>A0A644U2A7_9ZZZZ</name>
<dbReference type="GO" id="GO:0008855">
    <property type="term" value="F:exodeoxyribonuclease VII activity"/>
    <property type="evidence" value="ECO:0007669"/>
    <property type="project" value="UniProtKB-EC"/>
</dbReference>
<comment type="caution">
    <text evidence="7">The sequence shown here is derived from an EMBL/GenBank/DDBJ whole genome shotgun (WGS) entry which is preliminary data.</text>
</comment>
<evidence type="ECO:0000259" key="5">
    <source>
        <dbReference type="Pfam" id="PF02601"/>
    </source>
</evidence>
<proteinExistence type="predicted"/>
<organism evidence="7">
    <name type="scientific">bioreactor metagenome</name>
    <dbReference type="NCBI Taxonomy" id="1076179"/>
    <lineage>
        <taxon>unclassified sequences</taxon>
        <taxon>metagenomes</taxon>
        <taxon>ecological metagenomes</taxon>
    </lineage>
</organism>
<dbReference type="EC" id="3.1.11.6" evidence="7"/>
<keyword evidence="1" id="KW-0963">Cytoplasm</keyword>
<feature type="domain" description="Exonuclease VII large subunit C-terminal" evidence="5">
    <location>
        <begin position="139"/>
        <end position="330"/>
    </location>
</feature>
<accession>A0A644U2A7</accession>
<evidence type="ECO:0000256" key="4">
    <source>
        <dbReference type="ARBA" id="ARBA00022839"/>
    </source>
</evidence>
<keyword evidence="4" id="KW-0269">Exonuclease</keyword>
<dbReference type="AlphaFoldDB" id="A0A644U2A7"/>
<dbReference type="GO" id="GO:0003676">
    <property type="term" value="F:nucleic acid binding"/>
    <property type="evidence" value="ECO:0007669"/>
    <property type="project" value="InterPro"/>
</dbReference>
<evidence type="ECO:0000256" key="2">
    <source>
        <dbReference type="ARBA" id="ARBA00022722"/>
    </source>
</evidence>
<dbReference type="CDD" id="cd04489">
    <property type="entry name" value="ExoVII_LU_OBF"/>
    <property type="match status" value="1"/>
</dbReference>
<gene>
    <name evidence="7" type="primary">xseA_4</name>
    <name evidence="7" type="ORF">SDC9_18307</name>
</gene>
<dbReference type="InterPro" id="IPR003753">
    <property type="entry name" value="Exonuc_VII_L"/>
</dbReference>